<dbReference type="RefSeq" id="WP_186919498.1">
    <property type="nucleotide sequence ID" value="NZ_JACOPQ010000009.1"/>
</dbReference>
<accession>A0A8J6MDG8</accession>
<comment type="caution">
    <text evidence="2">The sequence shown here is derived from an EMBL/GenBank/DDBJ whole genome shotgun (WGS) entry which is preliminary data.</text>
</comment>
<feature type="transmembrane region" description="Helical" evidence="1">
    <location>
        <begin position="58"/>
        <end position="77"/>
    </location>
</feature>
<keyword evidence="3" id="KW-1185">Reference proteome</keyword>
<evidence type="ECO:0000313" key="3">
    <source>
        <dbReference type="Proteomes" id="UP000607645"/>
    </source>
</evidence>
<reference evidence="2" key="1">
    <citation type="submission" date="2020-08" db="EMBL/GenBank/DDBJ databases">
        <title>Genome public.</title>
        <authorList>
            <person name="Liu C."/>
            <person name="Sun Q."/>
        </authorList>
    </citation>
    <scope>NUCLEOTIDE SEQUENCE</scope>
    <source>
        <strain evidence="2">NSJ-52</strain>
    </source>
</reference>
<evidence type="ECO:0000313" key="2">
    <source>
        <dbReference type="EMBL" id="MBC5737689.1"/>
    </source>
</evidence>
<evidence type="ECO:0008006" key="4">
    <source>
        <dbReference type="Google" id="ProtNLM"/>
    </source>
</evidence>
<name>A0A8J6MDG8_9FIRM</name>
<dbReference type="AlphaFoldDB" id="A0A8J6MDG8"/>
<dbReference type="EMBL" id="JACOPQ010000009">
    <property type="protein sequence ID" value="MBC5737689.1"/>
    <property type="molecule type" value="Genomic_DNA"/>
</dbReference>
<keyword evidence="1" id="KW-0812">Transmembrane</keyword>
<organism evidence="2 3">
    <name type="scientific">Lawsonibacter faecis</name>
    <dbReference type="NCBI Taxonomy" id="2763052"/>
    <lineage>
        <taxon>Bacteria</taxon>
        <taxon>Bacillati</taxon>
        <taxon>Bacillota</taxon>
        <taxon>Clostridia</taxon>
        <taxon>Eubacteriales</taxon>
        <taxon>Oscillospiraceae</taxon>
        <taxon>Lawsonibacter</taxon>
    </lineage>
</organism>
<feature type="transmembrane region" description="Helical" evidence="1">
    <location>
        <begin position="33"/>
        <end position="52"/>
    </location>
</feature>
<proteinExistence type="predicted"/>
<evidence type="ECO:0000256" key="1">
    <source>
        <dbReference type="SAM" id="Phobius"/>
    </source>
</evidence>
<protein>
    <recommendedName>
        <fullName evidence="4">YcxB family protein</fullName>
    </recommendedName>
</protein>
<keyword evidence="1" id="KW-1133">Transmembrane helix</keyword>
<dbReference type="Proteomes" id="UP000607645">
    <property type="component" value="Unassembled WGS sequence"/>
</dbReference>
<sequence>MELFLFEGTQSQFERAEEQSALIPYVRDFKAECVGYTVFFCLSLTGLLVGLMVGDMRLTVVTAILAAVCVCSMWYVWSGLSVRNRLKWLRYSGLTPSEQRHRQIQTMVFEGDLCHLKIDGTELGTWDCRKLCKVEESERIFLLHSRMEIGFSAPKGQAGLVLPKACLTDGREAEFRAYLLNYCRKKKIRFYKLESRRLQSMLKQE</sequence>
<gene>
    <name evidence="2" type="ORF">H8S62_11805</name>
</gene>
<keyword evidence="1" id="KW-0472">Membrane</keyword>